<evidence type="ECO:0000259" key="2">
    <source>
        <dbReference type="Pfam" id="PF03807"/>
    </source>
</evidence>
<dbReference type="PANTHER" id="PTHR14239:SF0">
    <property type="entry name" value="F420-DEPENDENT NADP REDUCTASE"/>
    <property type="match status" value="1"/>
</dbReference>
<dbReference type="InterPro" id="IPR051267">
    <property type="entry name" value="STEAP_metalloreductase"/>
</dbReference>
<gene>
    <name evidence="3" type="primary">npdG</name>
    <name evidence="3" type="ORF">ACFPGP_04895</name>
</gene>
<keyword evidence="4" id="KW-1185">Reference proteome</keyword>
<evidence type="ECO:0000256" key="1">
    <source>
        <dbReference type="ARBA" id="ARBA00023002"/>
    </source>
</evidence>
<dbReference type="Proteomes" id="UP001596087">
    <property type="component" value="Unassembled WGS sequence"/>
</dbReference>
<reference evidence="4" key="1">
    <citation type="journal article" date="2019" name="Int. J. Syst. Evol. Microbiol.">
        <title>The Global Catalogue of Microorganisms (GCM) 10K type strain sequencing project: providing services to taxonomists for standard genome sequencing and annotation.</title>
        <authorList>
            <consortium name="The Broad Institute Genomics Platform"/>
            <consortium name="The Broad Institute Genome Sequencing Center for Infectious Disease"/>
            <person name="Wu L."/>
            <person name="Ma J."/>
        </authorList>
    </citation>
    <scope>NUCLEOTIDE SEQUENCE [LARGE SCALE GENOMIC DNA]</scope>
    <source>
        <strain evidence="4">DFY41</strain>
    </source>
</reference>
<dbReference type="NCBIfam" id="TIGR01915">
    <property type="entry name" value="npdG"/>
    <property type="match status" value="1"/>
</dbReference>
<sequence length="225" mass="23519">MTTYRIAVVGGTGPQGRGLGYRFARHGHTVVFGSRSAEKGAAVAAEVNERLRTDGFAGSVETSGASNAEACEAADVVLLAVPYDGHDELVATLPLAGRTVISCVNPLAFDKQGPHGRVVDGGEGSAAESAQRIAPDAVVVGAFHHVSAPVLWGDRDYLDHEDVLVCGDSDEGKQVAIELARTVTGRDGVDAGRLRLARQLEPWTAVLISINKKYKVHSGVKVAGL</sequence>
<accession>A0ABW0BFI5</accession>
<evidence type="ECO:0000313" key="4">
    <source>
        <dbReference type="Proteomes" id="UP001596087"/>
    </source>
</evidence>
<dbReference type="PANTHER" id="PTHR14239">
    <property type="entry name" value="DUDULIN-RELATED"/>
    <property type="match status" value="1"/>
</dbReference>
<organism evidence="3 4">
    <name type="scientific">Nocardioides taihuensis</name>
    <dbReference type="NCBI Taxonomy" id="1835606"/>
    <lineage>
        <taxon>Bacteria</taxon>
        <taxon>Bacillati</taxon>
        <taxon>Actinomycetota</taxon>
        <taxon>Actinomycetes</taxon>
        <taxon>Propionibacteriales</taxon>
        <taxon>Nocardioidaceae</taxon>
        <taxon>Nocardioides</taxon>
    </lineage>
</organism>
<evidence type="ECO:0000313" key="3">
    <source>
        <dbReference type="EMBL" id="MFC5175998.1"/>
    </source>
</evidence>
<dbReference type="EMBL" id="JBHSKD010000004">
    <property type="protein sequence ID" value="MFC5175998.1"/>
    <property type="molecule type" value="Genomic_DNA"/>
</dbReference>
<comment type="caution">
    <text evidence="3">The sequence shown here is derived from an EMBL/GenBank/DDBJ whole genome shotgun (WGS) entry which is preliminary data.</text>
</comment>
<proteinExistence type="predicted"/>
<dbReference type="Pfam" id="PF03807">
    <property type="entry name" value="F420_oxidored"/>
    <property type="match status" value="1"/>
</dbReference>
<feature type="domain" description="Pyrroline-5-carboxylate reductase catalytic N-terminal" evidence="2">
    <location>
        <begin position="5"/>
        <end position="106"/>
    </location>
</feature>
<keyword evidence="1" id="KW-0560">Oxidoreductase</keyword>
<dbReference type="InterPro" id="IPR036291">
    <property type="entry name" value="NAD(P)-bd_dom_sf"/>
</dbReference>
<dbReference type="Gene3D" id="3.40.50.720">
    <property type="entry name" value="NAD(P)-binding Rossmann-like Domain"/>
    <property type="match status" value="1"/>
</dbReference>
<protein>
    <submittedName>
        <fullName evidence="3">NADPH-dependent F420 reductase</fullName>
    </submittedName>
</protein>
<dbReference type="SUPFAM" id="SSF51735">
    <property type="entry name" value="NAD(P)-binding Rossmann-fold domains"/>
    <property type="match status" value="1"/>
</dbReference>
<dbReference type="RefSeq" id="WP_378587631.1">
    <property type="nucleotide sequence ID" value="NZ_JBHSKD010000004.1"/>
</dbReference>
<dbReference type="InterPro" id="IPR028939">
    <property type="entry name" value="P5C_Rdtase_cat_N"/>
</dbReference>
<name>A0ABW0BFI5_9ACTN</name>
<dbReference type="InterPro" id="IPR010185">
    <property type="entry name" value="NpdG"/>
</dbReference>